<reference evidence="6 7" key="1">
    <citation type="submission" date="2021-06" db="EMBL/GenBank/DDBJ databases">
        <title>Caerostris extrusa draft genome.</title>
        <authorList>
            <person name="Kono N."/>
            <person name="Arakawa K."/>
        </authorList>
    </citation>
    <scope>NUCLEOTIDE SEQUENCE [LARGE SCALE GENOMIC DNA]</scope>
</reference>
<keyword evidence="2 4" id="KW-0808">Transferase</keyword>
<evidence type="ECO:0000256" key="1">
    <source>
        <dbReference type="ARBA" id="ARBA00007374"/>
    </source>
</evidence>
<dbReference type="GO" id="GO:0000828">
    <property type="term" value="F:inositol hexakisphosphate kinase activity"/>
    <property type="evidence" value="ECO:0007669"/>
    <property type="project" value="TreeGrafter"/>
</dbReference>
<dbReference type="GO" id="GO:0005634">
    <property type="term" value="C:nucleus"/>
    <property type="evidence" value="ECO:0007669"/>
    <property type="project" value="TreeGrafter"/>
</dbReference>
<dbReference type="GO" id="GO:0046854">
    <property type="term" value="P:phosphatidylinositol phosphate biosynthetic process"/>
    <property type="evidence" value="ECO:0007669"/>
    <property type="project" value="TreeGrafter"/>
</dbReference>
<dbReference type="InterPro" id="IPR038286">
    <property type="entry name" value="IPK_sf"/>
</dbReference>
<dbReference type="Gene3D" id="3.30.470.160">
    <property type="entry name" value="Inositol polyphosphate kinase"/>
    <property type="match status" value="1"/>
</dbReference>
<keyword evidence="7" id="KW-1185">Reference proteome</keyword>
<keyword evidence="3 4" id="KW-0418">Kinase</keyword>
<dbReference type="AlphaFoldDB" id="A0AAV4PHT7"/>
<organism evidence="6 7">
    <name type="scientific">Caerostris extrusa</name>
    <name type="common">Bark spider</name>
    <name type="synonym">Caerostris bankana</name>
    <dbReference type="NCBI Taxonomy" id="172846"/>
    <lineage>
        <taxon>Eukaryota</taxon>
        <taxon>Metazoa</taxon>
        <taxon>Ecdysozoa</taxon>
        <taxon>Arthropoda</taxon>
        <taxon>Chelicerata</taxon>
        <taxon>Arachnida</taxon>
        <taxon>Araneae</taxon>
        <taxon>Araneomorphae</taxon>
        <taxon>Entelegynae</taxon>
        <taxon>Araneoidea</taxon>
        <taxon>Araneidae</taxon>
        <taxon>Caerostris</taxon>
    </lineage>
</organism>
<proteinExistence type="inferred from homology"/>
<dbReference type="EMBL" id="BPLR01004404">
    <property type="protein sequence ID" value="GIX94662.1"/>
    <property type="molecule type" value="Genomic_DNA"/>
</dbReference>
<dbReference type="GO" id="GO:0032958">
    <property type="term" value="P:inositol phosphate biosynthetic process"/>
    <property type="evidence" value="ECO:0007669"/>
    <property type="project" value="InterPro"/>
</dbReference>
<evidence type="ECO:0000256" key="2">
    <source>
        <dbReference type="ARBA" id="ARBA00022679"/>
    </source>
</evidence>
<gene>
    <name evidence="6" type="primary">lfe-2</name>
    <name evidence="6" type="ORF">CEXT_10991</name>
</gene>
<sequence>MCKSSDCSMKIFDSTDLEIAIKQWNDLKMKFGCTSRELAAKKADSQAAELSNILRPKEKEGEISKKLHSRSKVHQFARNAFGSSKASVSSKSNGNVEATEGNGEAQRTVPDHLTLLQLLALNALDLTAPASNVLLKNRLNNWVQLSGHEGSFAPAGPGTIWKKSSPDRVEIEAYEKLMKDTLSSMVPRFYKDVQYNGEYFIEMQDLLYNFKNPAVMDIKMGTRTFLESEVENTKARPDLYEKMVKVDPTAPTSEELEAKAISKLSFENLSSSAELGFRIEGFKVHGEEPTKDLKMLKSKDDICRTMRQFLNESEKVRLQLVARLQNLRVKLEKSPFFRQHEVIGSSILIIHDGKKAGAWMIDFAKTLPLPEGVTINHRSTWSHGNHEDGYLTGLDNLIMVLKRKWKVEKQKQCLLENVVDLRI</sequence>
<evidence type="ECO:0000256" key="3">
    <source>
        <dbReference type="ARBA" id="ARBA00022777"/>
    </source>
</evidence>
<evidence type="ECO:0000256" key="4">
    <source>
        <dbReference type="RuleBase" id="RU363090"/>
    </source>
</evidence>
<dbReference type="PANTHER" id="PTHR12400:SF26">
    <property type="entry name" value="KINASE"/>
    <property type="match status" value="1"/>
</dbReference>
<name>A0AAV4PHT7_CAEEX</name>
<feature type="compositionally biased region" description="Low complexity" evidence="5">
    <location>
        <begin position="82"/>
        <end position="96"/>
    </location>
</feature>
<evidence type="ECO:0000313" key="6">
    <source>
        <dbReference type="EMBL" id="GIX94662.1"/>
    </source>
</evidence>
<feature type="region of interest" description="Disordered" evidence="5">
    <location>
        <begin position="82"/>
        <end position="106"/>
    </location>
</feature>
<protein>
    <recommendedName>
        <fullName evidence="4">Kinase</fullName>
        <ecNumber evidence="4">2.7.-.-</ecNumber>
    </recommendedName>
</protein>
<dbReference type="EC" id="2.7.-.-" evidence="4"/>
<comment type="caution">
    <text evidence="6">The sequence shown here is derived from an EMBL/GenBank/DDBJ whole genome shotgun (WGS) entry which is preliminary data.</text>
</comment>
<evidence type="ECO:0000313" key="7">
    <source>
        <dbReference type="Proteomes" id="UP001054945"/>
    </source>
</evidence>
<accession>A0AAV4PHT7</accession>
<dbReference type="SUPFAM" id="SSF56104">
    <property type="entry name" value="SAICAR synthase-like"/>
    <property type="match status" value="1"/>
</dbReference>
<dbReference type="PANTHER" id="PTHR12400">
    <property type="entry name" value="INOSITOL POLYPHOSPHATE KINASE"/>
    <property type="match status" value="1"/>
</dbReference>
<dbReference type="Pfam" id="PF03770">
    <property type="entry name" value="IPK"/>
    <property type="match status" value="1"/>
</dbReference>
<comment type="similarity">
    <text evidence="1 4">Belongs to the inositol phosphokinase (IPK) family.</text>
</comment>
<dbReference type="Proteomes" id="UP001054945">
    <property type="component" value="Unassembled WGS sequence"/>
</dbReference>
<dbReference type="GO" id="GO:0005737">
    <property type="term" value="C:cytoplasm"/>
    <property type="evidence" value="ECO:0007669"/>
    <property type="project" value="TreeGrafter"/>
</dbReference>
<evidence type="ECO:0000256" key="5">
    <source>
        <dbReference type="SAM" id="MobiDB-lite"/>
    </source>
</evidence>
<dbReference type="InterPro" id="IPR005522">
    <property type="entry name" value="IPK"/>
</dbReference>